<organism evidence="3 4">
    <name type="scientific">Lachnellula occidentalis</name>
    <dbReference type="NCBI Taxonomy" id="215460"/>
    <lineage>
        <taxon>Eukaryota</taxon>
        <taxon>Fungi</taxon>
        <taxon>Dikarya</taxon>
        <taxon>Ascomycota</taxon>
        <taxon>Pezizomycotina</taxon>
        <taxon>Leotiomycetes</taxon>
        <taxon>Helotiales</taxon>
        <taxon>Lachnaceae</taxon>
        <taxon>Lachnellula</taxon>
    </lineage>
</organism>
<accession>A0A8H8SBI8</accession>
<dbReference type="PANTHER" id="PTHR48182">
    <property type="entry name" value="PROTEIN SERAC1"/>
    <property type="match status" value="1"/>
</dbReference>
<dbReference type="AlphaFoldDB" id="A0A8H8SBI8"/>
<gene>
    <name evidence="3" type="primary">serac1_2</name>
    <name evidence="3" type="ORF">LOCC1_G000338</name>
</gene>
<name>A0A8H8SBI8_9HELO</name>
<reference evidence="3 4" key="1">
    <citation type="submission" date="2018-05" db="EMBL/GenBank/DDBJ databases">
        <title>Genome sequencing and assembly of the regulated plant pathogen Lachnellula willkommii and related sister species for the development of diagnostic species identification markers.</title>
        <authorList>
            <person name="Giroux E."/>
            <person name="Bilodeau G."/>
        </authorList>
    </citation>
    <scope>NUCLEOTIDE SEQUENCE [LARGE SCALE GENOMIC DNA]</scope>
    <source>
        <strain evidence="3 4">CBS 160.35</strain>
    </source>
</reference>
<dbReference type="InterPro" id="IPR007751">
    <property type="entry name" value="DUF676_lipase-like"/>
</dbReference>
<evidence type="ECO:0000313" key="3">
    <source>
        <dbReference type="EMBL" id="TVY49510.1"/>
    </source>
</evidence>
<evidence type="ECO:0000313" key="4">
    <source>
        <dbReference type="Proteomes" id="UP000443090"/>
    </source>
</evidence>
<feature type="domain" description="DUF676" evidence="2">
    <location>
        <begin position="86"/>
        <end position="158"/>
    </location>
</feature>
<dbReference type="EMBL" id="QGMI01000010">
    <property type="protein sequence ID" value="TVY49510.1"/>
    <property type="molecule type" value="Genomic_DNA"/>
</dbReference>
<keyword evidence="4" id="KW-1185">Reference proteome</keyword>
<dbReference type="PANTHER" id="PTHR48182:SF3">
    <property type="entry name" value="DUF676 DOMAIN-CONTAINING PROTEIN"/>
    <property type="match status" value="1"/>
</dbReference>
<dbReference type="InterPro" id="IPR052374">
    <property type="entry name" value="SERAC1"/>
</dbReference>
<dbReference type="Gene3D" id="3.40.50.1820">
    <property type="entry name" value="alpha/beta hydrolase"/>
    <property type="match status" value="1"/>
</dbReference>
<dbReference type="InterPro" id="IPR029058">
    <property type="entry name" value="AB_hydrolase_fold"/>
</dbReference>
<dbReference type="Proteomes" id="UP000443090">
    <property type="component" value="Unassembled WGS sequence"/>
</dbReference>
<dbReference type="OrthoDB" id="5086500at2759"/>
<feature type="non-terminal residue" evidence="3">
    <location>
        <position position="1"/>
    </location>
</feature>
<dbReference type="Pfam" id="PF05057">
    <property type="entry name" value="DUF676"/>
    <property type="match status" value="1"/>
</dbReference>
<dbReference type="SUPFAM" id="SSF53474">
    <property type="entry name" value="alpha/beta-Hydrolases"/>
    <property type="match status" value="1"/>
</dbReference>
<comment type="caution">
    <text evidence="3">The sequence shown here is derived from an EMBL/GenBank/DDBJ whole genome shotgun (WGS) entry which is preliminary data.</text>
</comment>
<evidence type="ECO:0000259" key="2">
    <source>
        <dbReference type="Pfam" id="PF05057"/>
    </source>
</evidence>
<comment type="similarity">
    <text evidence="1">Belongs to the putative lipase ROG1 family.</text>
</comment>
<protein>
    <submittedName>
        <fullName evidence="3">Protein SERAC1</fullName>
    </submittedName>
</protein>
<evidence type="ECO:0000256" key="1">
    <source>
        <dbReference type="ARBA" id="ARBA00007920"/>
    </source>
</evidence>
<sequence length="304" mass="33705">MTGHATLTEVFRAENPVVDIVAVHGLNGDAFKTWTTSKTGKFWLGDADILPASLKARILTFSYNASVTALFGKTSSNRILQHAHTLVAELVADRELEDATQRPIIFICHSLGGIVVKRALAYSASRTSKQVQHLYSIFVSTYGVLFLGTPHHGSNKVSLASTGRRMIDALVPSKVLDTDGQLLDSLREGSEVLQNITDVFTPLMKNFRIYFFWEQEKTNFGATLSYVVEESSAAPILDDTERAGLPYDHRHMCRFESRNSPGYRLVVAALIRYSKEAPSTIPQRWATAAETLKSKRENEAAELV</sequence>
<proteinExistence type="inferred from homology"/>